<evidence type="ECO:0000313" key="8">
    <source>
        <dbReference type="EMBL" id="MPC57568.1"/>
    </source>
</evidence>
<dbReference type="InterPro" id="IPR039745">
    <property type="entry name" value="Vps54"/>
</dbReference>
<dbReference type="PANTHER" id="PTHR12965">
    <property type="entry name" value="VACUOLAR PROTEIN SORTING 54"/>
    <property type="match status" value="1"/>
</dbReference>
<protein>
    <submittedName>
        <fullName evidence="8">Vacuolar protein sorting-associated protein 54</fullName>
    </submittedName>
</protein>
<evidence type="ECO:0000256" key="6">
    <source>
        <dbReference type="ARBA" id="ARBA00023054"/>
    </source>
</evidence>
<comment type="similarity">
    <text evidence="2">Belongs to the VPS54 family.</text>
</comment>
<sequence>MEAKRVTRRRRSGGRFARWCSQQPQSNLIATFSPSLQAFMEAISRQEVALRLLKNLGSSSRGARERGGEPANHSEATTSISDGERMLGEAACVRVLAGLVEVLCAACDYAHDRCAKLLHARSREHGLDKMTASEFLTLSRIIEDFVADTEKVCGRKSTSFRMGLQGQI</sequence>
<dbReference type="OrthoDB" id="10259024at2759"/>
<accession>A0A5B7GKL8</accession>
<evidence type="ECO:0000256" key="1">
    <source>
        <dbReference type="ARBA" id="ARBA00004601"/>
    </source>
</evidence>
<comment type="subcellular location">
    <subcellularLocation>
        <location evidence="1">Golgi apparatus</location>
        <location evidence="1">trans-Golgi network</location>
    </subcellularLocation>
</comment>
<feature type="region of interest" description="Disordered" evidence="7">
    <location>
        <begin position="59"/>
        <end position="79"/>
    </location>
</feature>
<reference evidence="8 9" key="1">
    <citation type="submission" date="2019-05" db="EMBL/GenBank/DDBJ databases">
        <title>Another draft genome of Portunus trituberculatus and its Hox gene families provides insights of decapod evolution.</title>
        <authorList>
            <person name="Jeong J.-H."/>
            <person name="Song I."/>
            <person name="Kim S."/>
            <person name="Choi T."/>
            <person name="Kim D."/>
            <person name="Ryu S."/>
            <person name="Kim W."/>
        </authorList>
    </citation>
    <scope>NUCLEOTIDE SEQUENCE [LARGE SCALE GENOMIC DNA]</scope>
    <source>
        <tissue evidence="8">Muscle</tissue>
    </source>
</reference>
<dbReference type="GO" id="GO:0005829">
    <property type="term" value="C:cytosol"/>
    <property type="evidence" value="ECO:0007669"/>
    <property type="project" value="GOC"/>
</dbReference>
<dbReference type="EMBL" id="VSRR010014893">
    <property type="protein sequence ID" value="MPC57568.1"/>
    <property type="molecule type" value="Genomic_DNA"/>
</dbReference>
<dbReference type="GO" id="GO:0019905">
    <property type="term" value="F:syntaxin binding"/>
    <property type="evidence" value="ECO:0007669"/>
    <property type="project" value="TreeGrafter"/>
</dbReference>
<organism evidence="8 9">
    <name type="scientific">Portunus trituberculatus</name>
    <name type="common">Swimming crab</name>
    <name type="synonym">Neptunus trituberculatus</name>
    <dbReference type="NCBI Taxonomy" id="210409"/>
    <lineage>
        <taxon>Eukaryota</taxon>
        <taxon>Metazoa</taxon>
        <taxon>Ecdysozoa</taxon>
        <taxon>Arthropoda</taxon>
        <taxon>Crustacea</taxon>
        <taxon>Multicrustacea</taxon>
        <taxon>Malacostraca</taxon>
        <taxon>Eumalacostraca</taxon>
        <taxon>Eucarida</taxon>
        <taxon>Decapoda</taxon>
        <taxon>Pleocyemata</taxon>
        <taxon>Brachyura</taxon>
        <taxon>Eubrachyura</taxon>
        <taxon>Portunoidea</taxon>
        <taxon>Portunidae</taxon>
        <taxon>Portuninae</taxon>
        <taxon>Portunus</taxon>
    </lineage>
</organism>
<evidence type="ECO:0000256" key="3">
    <source>
        <dbReference type="ARBA" id="ARBA00022448"/>
    </source>
</evidence>
<keyword evidence="4" id="KW-0653">Protein transport</keyword>
<comment type="caution">
    <text evidence="8">The sequence shown here is derived from an EMBL/GenBank/DDBJ whole genome shotgun (WGS) entry which is preliminary data.</text>
</comment>
<dbReference type="Proteomes" id="UP000324222">
    <property type="component" value="Unassembled WGS sequence"/>
</dbReference>
<dbReference type="GO" id="GO:0015031">
    <property type="term" value="P:protein transport"/>
    <property type="evidence" value="ECO:0007669"/>
    <property type="project" value="UniProtKB-KW"/>
</dbReference>
<keyword evidence="9" id="KW-1185">Reference proteome</keyword>
<dbReference type="AlphaFoldDB" id="A0A5B7GKL8"/>
<evidence type="ECO:0000256" key="2">
    <source>
        <dbReference type="ARBA" id="ARBA00009150"/>
    </source>
</evidence>
<evidence type="ECO:0000256" key="5">
    <source>
        <dbReference type="ARBA" id="ARBA00023034"/>
    </source>
</evidence>
<keyword evidence="6" id="KW-0175">Coiled coil</keyword>
<dbReference type="GO" id="GO:0042147">
    <property type="term" value="P:retrograde transport, endosome to Golgi"/>
    <property type="evidence" value="ECO:0007669"/>
    <property type="project" value="InterPro"/>
</dbReference>
<evidence type="ECO:0000256" key="7">
    <source>
        <dbReference type="SAM" id="MobiDB-lite"/>
    </source>
</evidence>
<keyword evidence="5" id="KW-0333">Golgi apparatus</keyword>
<keyword evidence="3" id="KW-0813">Transport</keyword>
<evidence type="ECO:0000313" key="9">
    <source>
        <dbReference type="Proteomes" id="UP000324222"/>
    </source>
</evidence>
<dbReference type="GO" id="GO:0006896">
    <property type="term" value="P:Golgi to vacuole transport"/>
    <property type="evidence" value="ECO:0007669"/>
    <property type="project" value="TreeGrafter"/>
</dbReference>
<dbReference type="GO" id="GO:0000938">
    <property type="term" value="C:GARP complex"/>
    <property type="evidence" value="ECO:0007669"/>
    <property type="project" value="InterPro"/>
</dbReference>
<gene>
    <name evidence="8" type="primary">Vps54_2</name>
    <name evidence="8" type="ORF">E2C01_051551</name>
</gene>
<name>A0A5B7GKL8_PORTR</name>
<evidence type="ECO:0000256" key="4">
    <source>
        <dbReference type="ARBA" id="ARBA00022927"/>
    </source>
</evidence>
<dbReference type="PANTHER" id="PTHR12965:SF0">
    <property type="entry name" value="VACUOLAR PROTEIN SORTING-ASSOCIATED PROTEIN 54"/>
    <property type="match status" value="1"/>
</dbReference>
<proteinExistence type="inferred from homology"/>